<reference evidence="2 3" key="1">
    <citation type="journal article" date="2024" name="Nat. Commun.">
        <title>Phylogenomics reveals the evolutionary origins of lichenization in chlorophyte algae.</title>
        <authorList>
            <person name="Puginier C."/>
            <person name="Libourel C."/>
            <person name="Otte J."/>
            <person name="Skaloud P."/>
            <person name="Haon M."/>
            <person name="Grisel S."/>
            <person name="Petersen M."/>
            <person name="Berrin J.G."/>
            <person name="Delaux P.M."/>
            <person name="Dal Grande F."/>
            <person name="Keller J."/>
        </authorList>
    </citation>
    <scope>NUCLEOTIDE SEQUENCE [LARGE SCALE GENOMIC DNA]</scope>
    <source>
        <strain evidence="2 3">SAG 216-7</strain>
    </source>
</reference>
<comment type="caution">
    <text evidence="2">The sequence shown here is derived from an EMBL/GenBank/DDBJ whole genome shotgun (WGS) entry which is preliminary data.</text>
</comment>
<feature type="region of interest" description="Disordered" evidence="1">
    <location>
        <begin position="1"/>
        <end position="36"/>
    </location>
</feature>
<dbReference type="Proteomes" id="UP001491310">
    <property type="component" value="Unassembled WGS sequence"/>
</dbReference>
<sequence>MDTEAIEDTSAVPLDVPVPSNEDIHGTVDPTLGTSVERDTHEKSGEYVGHAGVDADTNVEIEDTPFNVPENLETQAVLADVETAAETPYEENLQDVVPVLRDGLRILAKQRPEDPYEFLGDYIKAYKGRTESAL</sequence>
<accession>A0ABR2YWV3</accession>
<proteinExistence type="predicted"/>
<evidence type="ECO:0000313" key="3">
    <source>
        <dbReference type="Proteomes" id="UP001491310"/>
    </source>
</evidence>
<gene>
    <name evidence="2" type="ORF">WJX75_008921</name>
</gene>
<dbReference type="InterPro" id="IPR007858">
    <property type="entry name" value="Dpy-30_motif"/>
</dbReference>
<protein>
    <recommendedName>
        <fullName evidence="4">RIIa domain-containing protein</fullName>
    </recommendedName>
</protein>
<dbReference type="Gene3D" id="1.20.890.10">
    <property type="entry name" value="cAMP-dependent protein kinase regulatory subunit, dimerization-anchoring domain"/>
    <property type="match status" value="1"/>
</dbReference>
<evidence type="ECO:0000256" key="1">
    <source>
        <dbReference type="SAM" id="MobiDB-lite"/>
    </source>
</evidence>
<dbReference type="EMBL" id="JALJOT010000004">
    <property type="protein sequence ID" value="KAK9916122.1"/>
    <property type="molecule type" value="Genomic_DNA"/>
</dbReference>
<dbReference type="Pfam" id="PF05186">
    <property type="entry name" value="Dpy-30"/>
    <property type="match status" value="1"/>
</dbReference>
<name>A0ABR2YWV3_9CHLO</name>
<evidence type="ECO:0000313" key="2">
    <source>
        <dbReference type="EMBL" id="KAK9916122.1"/>
    </source>
</evidence>
<evidence type="ECO:0008006" key="4">
    <source>
        <dbReference type="Google" id="ProtNLM"/>
    </source>
</evidence>
<organism evidence="2 3">
    <name type="scientific">Coccomyxa subellipsoidea</name>
    <dbReference type="NCBI Taxonomy" id="248742"/>
    <lineage>
        <taxon>Eukaryota</taxon>
        <taxon>Viridiplantae</taxon>
        <taxon>Chlorophyta</taxon>
        <taxon>core chlorophytes</taxon>
        <taxon>Trebouxiophyceae</taxon>
        <taxon>Trebouxiophyceae incertae sedis</taxon>
        <taxon>Coccomyxaceae</taxon>
        <taxon>Coccomyxa</taxon>
    </lineage>
</organism>
<keyword evidence="3" id="KW-1185">Reference proteome</keyword>